<feature type="transmembrane region" description="Helical" evidence="8">
    <location>
        <begin position="161"/>
        <end position="177"/>
    </location>
</feature>
<evidence type="ECO:0000313" key="10">
    <source>
        <dbReference type="EMBL" id="TRL30376.1"/>
    </source>
</evidence>
<comment type="caution">
    <text evidence="10">The sequence shown here is derived from an EMBL/GenBank/DDBJ whole genome shotgun (WGS) entry which is preliminary data.</text>
</comment>
<dbReference type="EMBL" id="VJMG01000118">
    <property type="protein sequence ID" value="TRL30376.1"/>
    <property type="molecule type" value="Genomic_DNA"/>
</dbReference>
<feature type="transmembrane region" description="Helical" evidence="8">
    <location>
        <begin position="49"/>
        <end position="71"/>
    </location>
</feature>
<keyword evidence="7 8" id="KW-0472">Membrane</keyword>
<evidence type="ECO:0000256" key="8">
    <source>
        <dbReference type="SAM" id="Phobius"/>
    </source>
</evidence>
<evidence type="ECO:0000256" key="1">
    <source>
        <dbReference type="ARBA" id="ARBA00004651"/>
    </source>
</evidence>
<evidence type="ECO:0000256" key="5">
    <source>
        <dbReference type="ARBA" id="ARBA00022692"/>
    </source>
</evidence>
<dbReference type="GO" id="GO:0005886">
    <property type="term" value="C:plasma membrane"/>
    <property type="evidence" value="ECO:0007669"/>
    <property type="project" value="UniProtKB-SubCell"/>
</dbReference>
<evidence type="ECO:0000259" key="9">
    <source>
        <dbReference type="Pfam" id="PF00892"/>
    </source>
</evidence>
<dbReference type="PANTHER" id="PTHR22911:SF137">
    <property type="entry name" value="SOLUTE CARRIER FAMILY 35 MEMBER G2-RELATED"/>
    <property type="match status" value="1"/>
</dbReference>
<sequence>MANEPSTAASQQTGDTPQGFAYALAAYGLWGILPLYLKALGHLSPFEVLAHRVVWSLPFAAMILLVTRRFGDIRAALRSPRTLVMATVTASLITVNWCTYVYAVGSGHAIEGALGYFINPLFSILLGSILLKERLSPMQMGAIVLAFVAVGILTWDAGRLPWISLTLTFSWGIYSFLRKTLPVGPNQGFFLEVALLSVPALPYILWLEASGQGHLTHGTAIDSWLLAAAGIATAVPLMLYANGAKRLRLSTIGIMQYLTPTIIFLIAVFVFREPLSPVKLFAFVLIWSALGLYSLGMLRNSRAG</sequence>
<dbReference type="Proteomes" id="UP000316801">
    <property type="component" value="Unassembled WGS sequence"/>
</dbReference>
<evidence type="ECO:0000256" key="7">
    <source>
        <dbReference type="ARBA" id="ARBA00023136"/>
    </source>
</evidence>
<feature type="transmembrane region" description="Helical" evidence="8">
    <location>
        <begin position="189"/>
        <end position="209"/>
    </location>
</feature>
<gene>
    <name evidence="10" type="primary">rarD</name>
    <name evidence="10" type="ORF">FNA46_25655</name>
</gene>
<feature type="transmembrane region" description="Helical" evidence="8">
    <location>
        <begin position="109"/>
        <end position="131"/>
    </location>
</feature>
<keyword evidence="3" id="KW-0813">Transport</keyword>
<dbReference type="NCBIfam" id="TIGR00688">
    <property type="entry name" value="rarD"/>
    <property type="match status" value="1"/>
</dbReference>
<evidence type="ECO:0000256" key="6">
    <source>
        <dbReference type="ARBA" id="ARBA00022989"/>
    </source>
</evidence>
<dbReference type="PANTHER" id="PTHR22911">
    <property type="entry name" value="ACYL-MALONYL CONDENSING ENZYME-RELATED"/>
    <property type="match status" value="1"/>
</dbReference>
<feature type="domain" description="EamA" evidence="9">
    <location>
        <begin position="19"/>
        <end position="154"/>
    </location>
</feature>
<name>A0A549SL78_9HYPH</name>
<dbReference type="InterPro" id="IPR004626">
    <property type="entry name" value="RarD"/>
</dbReference>
<comment type="similarity">
    <text evidence="2">Belongs to the EamA transporter family.</text>
</comment>
<keyword evidence="5 8" id="KW-0812">Transmembrane</keyword>
<evidence type="ECO:0000256" key="4">
    <source>
        <dbReference type="ARBA" id="ARBA00022475"/>
    </source>
</evidence>
<comment type="subcellular location">
    <subcellularLocation>
        <location evidence="1">Cell membrane</location>
        <topology evidence="1">Multi-pass membrane protein</topology>
    </subcellularLocation>
</comment>
<feature type="transmembrane region" description="Helical" evidence="8">
    <location>
        <begin position="221"/>
        <end position="240"/>
    </location>
</feature>
<feature type="transmembrane region" description="Helical" evidence="8">
    <location>
        <begin position="138"/>
        <end position="155"/>
    </location>
</feature>
<evidence type="ECO:0000313" key="11">
    <source>
        <dbReference type="Proteomes" id="UP000316801"/>
    </source>
</evidence>
<dbReference type="InterPro" id="IPR000620">
    <property type="entry name" value="EamA_dom"/>
</dbReference>
<feature type="transmembrane region" description="Helical" evidence="8">
    <location>
        <begin position="278"/>
        <end position="298"/>
    </location>
</feature>
<feature type="domain" description="EamA" evidence="9">
    <location>
        <begin position="165"/>
        <end position="292"/>
    </location>
</feature>
<evidence type="ECO:0000256" key="2">
    <source>
        <dbReference type="ARBA" id="ARBA00007362"/>
    </source>
</evidence>
<feature type="transmembrane region" description="Helical" evidence="8">
    <location>
        <begin position="83"/>
        <end position="103"/>
    </location>
</feature>
<protein>
    <submittedName>
        <fullName evidence="10">EamA family transporter RarD</fullName>
    </submittedName>
</protein>
<dbReference type="SUPFAM" id="SSF103481">
    <property type="entry name" value="Multidrug resistance efflux transporter EmrE"/>
    <property type="match status" value="2"/>
</dbReference>
<dbReference type="Pfam" id="PF00892">
    <property type="entry name" value="EamA"/>
    <property type="match status" value="2"/>
</dbReference>
<dbReference type="InterPro" id="IPR037185">
    <property type="entry name" value="EmrE-like"/>
</dbReference>
<dbReference type="RefSeq" id="WP_143128074.1">
    <property type="nucleotide sequence ID" value="NZ_VJMG01000118.1"/>
</dbReference>
<keyword evidence="4" id="KW-1003">Cell membrane</keyword>
<accession>A0A549SL78</accession>
<organism evidence="10 11">
    <name type="scientific">Rhizobium straminoryzae</name>
    <dbReference type="NCBI Taxonomy" id="1387186"/>
    <lineage>
        <taxon>Bacteria</taxon>
        <taxon>Pseudomonadati</taxon>
        <taxon>Pseudomonadota</taxon>
        <taxon>Alphaproteobacteria</taxon>
        <taxon>Hyphomicrobiales</taxon>
        <taxon>Rhizobiaceae</taxon>
        <taxon>Rhizobium/Agrobacterium group</taxon>
        <taxon>Rhizobium</taxon>
    </lineage>
</organism>
<dbReference type="AlphaFoldDB" id="A0A549SL78"/>
<feature type="transmembrane region" description="Helical" evidence="8">
    <location>
        <begin position="20"/>
        <end position="37"/>
    </location>
</feature>
<keyword evidence="6 8" id="KW-1133">Transmembrane helix</keyword>
<keyword evidence="11" id="KW-1185">Reference proteome</keyword>
<proteinExistence type="inferred from homology"/>
<evidence type="ECO:0000256" key="3">
    <source>
        <dbReference type="ARBA" id="ARBA00022448"/>
    </source>
</evidence>
<feature type="transmembrane region" description="Helical" evidence="8">
    <location>
        <begin position="252"/>
        <end position="272"/>
    </location>
</feature>
<reference evidence="10 11" key="1">
    <citation type="submission" date="2019-07" db="EMBL/GenBank/DDBJ databases">
        <title>Ln-dependent methylotrophs.</title>
        <authorList>
            <person name="Tani A."/>
        </authorList>
    </citation>
    <scope>NUCLEOTIDE SEQUENCE [LARGE SCALE GENOMIC DNA]</scope>
    <source>
        <strain evidence="10 11">SM12</strain>
    </source>
</reference>
<dbReference type="Gene3D" id="1.10.3730.20">
    <property type="match status" value="1"/>
</dbReference>